<reference evidence="9 10" key="1">
    <citation type="submission" date="2023-03" db="EMBL/GenBank/DDBJ databases">
        <title>Thalassotalea loyana LMG 22536T draft genome sequence.</title>
        <authorList>
            <person name="Sawabe T."/>
        </authorList>
    </citation>
    <scope>NUCLEOTIDE SEQUENCE [LARGE SCALE GENOMIC DNA]</scope>
    <source>
        <strain evidence="9 10">LMG 22536</strain>
    </source>
</reference>
<sequence length="497" mass="57923">MSISVVWLKRDLRLSDHPPLHAAVSSGRPVLLLYCFEDILLNDPHHDPRHWRFVAQSLEDIKDRVPTTAICVTKGDVITTLKTIHQRYGIKSLHSHQEIGLNRTFERDLVVKQWCENASVVWHESSYAAVIRALKSRENWDRNWQRVMREPILEIDLQSVCWFNDLGLQENLPQAPLDQWNTQYDSNFQRGGEAEAWQVSSSFFNERGQSYFYSLSSPSASQRHCSRMSAHLAWGNISLRQFYQQLLNFWHKPGWRRSLAALSSRLHWHCHFIQKFESESRMEFEAVNRGYHDLPRISGDLARTRLAAWQQGQTGYPMVDACMRCLQSTGYINFRMRAMLVSFLCHHLALDWRLGVTHLAKLFLDYEPGIHYSQFQMQAGVTGINTIRIYNPVKQGQEKDTDGAFVKQWVPELEQIPAPLIHTPWELSPMEQMMYGVELGQDYPEPIVDLAASYKEAQSLLWSWRNRLPVKKESQRILARHVRSQNQSRQKRAKASV</sequence>
<evidence type="ECO:0000259" key="8">
    <source>
        <dbReference type="PROSITE" id="PS51645"/>
    </source>
</evidence>
<dbReference type="EMBL" id="BSSV01000002">
    <property type="protein sequence ID" value="GLX85122.1"/>
    <property type="molecule type" value="Genomic_DNA"/>
</dbReference>
<comment type="similarity">
    <text evidence="7">Belongs to the DNA photolyase family.</text>
</comment>
<gene>
    <name evidence="9" type="primary">cry2</name>
    <name evidence="9" type="ORF">tloyanaT_13740</name>
</gene>
<dbReference type="Gene3D" id="1.10.579.10">
    <property type="entry name" value="DNA Cyclobutane Dipyrimidine Photolyase, subunit A, domain 3"/>
    <property type="match status" value="1"/>
</dbReference>
<dbReference type="Proteomes" id="UP001157134">
    <property type="component" value="Unassembled WGS sequence"/>
</dbReference>
<dbReference type="PROSITE" id="PS51645">
    <property type="entry name" value="PHR_CRY_ALPHA_BETA"/>
    <property type="match status" value="1"/>
</dbReference>
<evidence type="ECO:0000313" key="10">
    <source>
        <dbReference type="Proteomes" id="UP001157134"/>
    </source>
</evidence>
<accession>A0ABQ6HAG4</accession>
<evidence type="ECO:0000256" key="4">
    <source>
        <dbReference type="ARBA" id="ARBA00022630"/>
    </source>
</evidence>
<dbReference type="Pfam" id="PF03441">
    <property type="entry name" value="FAD_binding_7"/>
    <property type="match status" value="1"/>
</dbReference>
<dbReference type="InterPro" id="IPR018394">
    <property type="entry name" value="DNA_photolyase_1_CS_C"/>
</dbReference>
<keyword evidence="10" id="KW-1185">Reference proteome</keyword>
<dbReference type="PROSITE" id="PS00394">
    <property type="entry name" value="DNA_PHOTOLYASES_1_1"/>
    <property type="match status" value="1"/>
</dbReference>
<dbReference type="PRINTS" id="PR00147">
    <property type="entry name" value="DNAPHOTLYASE"/>
</dbReference>
<evidence type="ECO:0000256" key="1">
    <source>
        <dbReference type="ARBA" id="ARBA00001932"/>
    </source>
</evidence>
<proteinExistence type="inferred from homology"/>
<organism evidence="9 10">
    <name type="scientific">Thalassotalea loyana</name>
    <dbReference type="NCBI Taxonomy" id="280483"/>
    <lineage>
        <taxon>Bacteria</taxon>
        <taxon>Pseudomonadati</taxon>
        <taxon>Pseudomonadota</taxon>
        <taxon>Gammaproteobacteria</taxon>
        <taxon>Alteromonadales</taxon>
        <taxon>Colwelliaceae</taxon>
        <taxon>Thalassotalea</taxon>
    </lineage>
</organism>
<dbReference type="InterPro" id="IPR006050">
    <property type="entry name" value="DNA_photolyase_N"/>
</dbReference>
<dbReference type="InterPro" id="IPR005101">
    <property type="entry name" value="Cryptochr/Photolyase_FAD-bd"/>
</dbReference>
<dbReference type="PANTHER" id="PTHR11455:SF9">
    <property type="entry name" value="CRYPTOCHROME CIRCADIAN CLOCK 5 ISOFORM X1"/>
    <property type="match status" value="1"/>
</dbReference>
<dbReference type="PANTHER" id="PTHR11455">
    <property type="entry name" value="CRYPTOCHROME"/>
    <property type="match status" value="1"/>
</dbReference>
<keyword evidence="5 7" id="KW-0274">FAD</keyword>
<evidence type="ECO:0000256" key="6">
    <source>
        <dbReference type="ARBA" id="ARBA00022991"/>
    </source>
</evidence>
<dbReference type="InterPro" id="IPR036134">
    <property type="entry name" value="Crypto/Photolyase_FAD-like_sf"/>
</dbReference>
<comment type="cofactor">
    <cofactor evidence="1">
        <name>(6R)-5,10-methylene-5,6,7,8-tetrahydrofolate</name>
        <dbReference type="ChEBI" id="CHEBI:15636"/>
    </cofactor>
</comment>
<comment type="caution">
    <text evidence="9">The sequence shown here is derived from an EMBL/GenBank/DDBJ whole genome shotgun (WGS) entry which is preliminary data.</text>
</comment>
<evidence type="ECO:0000313" key="9">
    <source>
        <dbReference type="EMBL" id="GLX85122.1"/>
    </source>
</evidence>
<name>A0ABQ6HAG4_9GAMM</name>
<evidence type="ECO:0000256" key="7">
    <source>
        <dbReference type="RuleBase" id="RU004182"/>
    </source>
</evidence>
<dbReference type="InterPro" id="IPR014729">
    <property type="entry name" value="Rossmann-like_a/b/a_fold"/>
</dbReference>
<evidence type="ECO:0000256" key="2">
    <source>
        <dbReference type="ARBA" id="ARBA00001974"/>
    </source>
</evidence>
<comment type="cofactor">
    <cofactor evidence="2">
        <name>FAD</name>
        <dbReference type="ChEBI" id="CHEBI:57692"/>
    </cofactor>
</comment>
<evidence type="ECO:0000256" key="5">
    <source>
        <dbReference type="ARBA" id="ARBA00022827"/>
    </source>
</evidence>
<dbReference type="SUPFAM" id="SSF52425">
    <property type="entry name" value="Cryptochrome/photolyase, N-terminal domain"/>
    <property type="match status" value="1"/>
</dbReference>
<evidence type="ECO:0000256" key="3">
    <source>
        <dbReference type="ARBA" id="ARBA00005862"/>
    </source>
</evidence>
<protein>
    <submittedName>
        <fullName evidence="9">Cryptochrome-like protein cry2</fullName>
    </submittedName>
</protein>
<dbReference type="InterPro" id="IPR036155">
    <property type="entry name" value="Crypto/Photolyase_N_sf"/>
</dbReference>
<dbReference type="InterPro" id="IPR002081">
    <property type="entry name" value="Cryptochrome/DNA_photolyase_1"/>
</dbReference>
<keyword evidence="6 7" id="KW-0157">Chromophore</keyword>
<dbReference type="Pfam" id="PF00875">
    <property type="entry name" value="DNA_photolyase"/>
    <property type="match status" value="1"/>
</dbReference>
<dbReference type="SUPFAM" id="SSF48173">
    <property type="entry name" value="Cryptochrome/photolyase FAD-binding domain"/>
    <property type="match status" value="1"/>
</dbReference>
<dbReference type="RefSeq" id="WP_284296921.1">
    <property type="nucleotide sequence ID" value="NZ_BSSV01000002.1"/>
</dbReference>
<dbReference type="Gene3D" id="3.40.50.620">
    <property type="entry name" value="HUPs"/>
    <property type="match status" value="1"/>
</dbReference>
<dbReference type="Gene3D" id="1.25.40.80">
    <property type="match status" value="1"/>
</dbReference>
<keyword evidence="4 7" id="KW-0285">Flavoprotein</keyword>
<comment type="similarity">
    <text evidence="3">Belongs to the DNA photolyase class-1 family.</text>
</comment>
<feature type="domain" description="Photolyase/cryptochrome alpha/beta" evidence="8">
    <location>
        <begin position="2"/>
        <end position="130"/>
    </location>
</feature>